<dbReference type="GO" id="GO:0003700">
    <property type="term" value="F:DNA-binding transcription factor activity"/>
    <property type="evidence" value="ECO:0007669"/>
    <property type="project" value="TreeGrafter"/>
</dbReference>
<keyword evidence="2 4" id="KW-0238">DNA-binding</keyword>
<accession>A0A059MKT4</accession>
<evidence type="ECO:0000313" key="6">
    <source>
        <dbReference type="EMBL" id="GES36870.1"/>
    </source>
</evidence>
<dbReference type="SUPFAM" id="SSF48498">
    <property type="entry name" value="Tetracyclin repressor-like, C-terminal domain"/>
    <property type="match status" value="1"/>
</dbReference>
<protein>
    <submittedName>
        <fullName evidence="7">TetR/AcrR family transcriptional regulator</fullName>
    </submittedName>
    <submittedName>
        <fullName evidence="6">Transcriptional regulator, TetR family</fullName>
    </submittedName>
</protein>
<sequence length="201" mass="21592">MPIETKPGSVRERLLAATEDSLRAKGIRATTMAEVAEAAGVSRAWLYRHFPDKASLVGSVIVRLDEAYWADARAALAGYGSFDEQLAAGVRIGRATYDDPGALPLRLRATEPEEFEACAGAGVRELVPDLAAFWLEFVVAAIERGEVRDDADPVEAAEWVARSLISLATVPGNTLDPDDAAAVLRYVRRYVLAGLSPAAPR</sequence>
<dbReference type="InterPro" id="IPR001647">
    <property type="entry name" value="HTH_TetR"/>
</dbReference>
<dbReference type="PANTHER" id="PTHR30055:SF234">
    <property type="entry name" value="HTH-TYPE TRANSCRIPTIONAL REGULATOR BETI"/>
    <property type="match status" value="1"/>
</dbReference>
<dbReference type="InterPro" id="IPR023772">
    <property type="entry name" value="DNA-bd_HTH_TetR-type_CS"/>
</dbReference>
<dbReference type="AlphaFoldDB" id="A0A059MKT4"/>
<feature type="DNA-binding region" description="H-T-H motif" evidence="4">
    <location>
        <begin position="31"/>
        <end position="50"/>
    </location>
</feature>
<evidence type="ECO:0000313" key="8">
    <source>
        <dbReference type="Proteomes" id="UP000325466"/>
    </source>
</evidence>
<accession>N1M2V8</accession>
<evidence type="ECO:0000313" key="9">
    <source>
        <dbReference type="Proteomes" id="UP001163947"/>
    </source>
</evidence>
<dbReference type="Gene3D" id="1.10.357.10">
    <property type="entry name" value="Tetracycline Repressor, domain 2"/>
    <property type="match status" value="1"/>
</dbReference>
<evidence type="ECO:0000256" key="4">
    <source>
        <dbReference type="PROSITE-ProRule" id="PRU00335"/>
    </source>
</evidence>
<dbReference type="PANTHER" id="PTHR30055">
    <property type="entry name" value="HTH-TYPE TRANSCRIPTIONAL REGULATOR RUTR"/>
    <property type="match status" value="1"/>
</dbReference>
<reference evidence="6 8" key="1">
    <citation type="journal article" date="2018" name="Biodegradation">
        <title>1,4-Dioxane degradation characteristics of Rhodococcus aetherivorans JCM 14343.</title>
        <authorList>
            <person name="Inoue D."/>
            <person name="Tsunoda T."/>
            <person name="Yamamoto N."/>
            <person name="Ike M."/>
            <person name="Sei K."/>
        </authorList>
    </citation>
    <scope>NUCLEOTIDE SEQUENCE [LARGE SCALE GENOMIC DNA]</scope>
    <source>
        <strain evidence="6 8">JCM 14343</strain>
    </source>
</reference>
<organism evidence="7 9">
    <name type="scientific">Rhodococcus aetherivorans</name>
    <dbReference type="NCBI Taxonomy" id="191292"/>
    <lineage>
        <taxon>Bacteria</taxon>
        <taxon>Bacillati</taxon>
        <taxon>Actinomycetota</taxon>
        <taxon>Actinomycetes</taxon>
        <taxon>Mycobacteriales</taxon>
        <taxon>Nocardiaceae</taxon>
        <taxon>Rhodococcus</taxon>
    </lineage>
</organism>
<evidence type="ECO:0000313" key="7">
    <source>
        <dbReference type="EMBL" id="UYF95437.1"/>
    </source>
</evidence>
<reference evidence="7" key="3">
    <citation type="submission" date="2022-09" db="EMBL/GenBank/DDBJ databases">
        <title>The genome sequence of Rhodococcus aetherivorans N1.</title>
        <authorList>
            <person name="Jiang W."/>
        </authorList>
    </citation>
    <scope>NUCLEOTIDE SEQUENCE</scope>
    <source>
        <strain evidence="7">N1</strain>
    </source>
</reference>
<keyword evidence="8" id="KW-1185">Reference proteome</keyword>
<keyword evidence="1" id="KW-0805">Transcription regulation</keyword>
<evidence type="ECO:0000259" key="5">
    <source>
        <dbReference type="PROSITE" id="PS50977"/>
    </source>
</evidence>
<dbReference type="PROSITE" id="PS50977">
    <property type="entry name" value="HTH_TETR_2"/>
    <property type="match status" value="1"/>
</dbReference>
<dbReference type="InterPro" id="IPR009057">
    <property type="entry name" value="Homeodomain-like_sf"/>
</dbReference>
<dbReference type="InterPro" id="IPR050109">
    <property type="entry name" value="HTH-type_TetR-like_transc_reg"/>
</dbReference>
<dbReference type="EMBL" id="CP106982">
    <property type="protein sequence ID" value="UYF95437.1"/>
    <property type="molecule type" value="Genomic_DNA"/>
</dbReference>
<dbReference type="Proteomes" id="UP001163947">
    <property type="component" value="Chromosome"/>
</dbReference>
<dbReference type="Pfam" id="PF00440">
    <property type="entry name" value="TetR_N"/>
    <property type="match status" value="1"/>
</dbReference>
<reference evidence="6" key="2">
    <citation type="submission" date="2019-10" db="EMBL/GenBank/DDBJ databases">
        <title>Draft genome sequence of Rhodococcus aetherivorans JCM 14343.</title>
        <authorList>
            <person name="Inoue D."/>
            <person name="Nakazawa M."/>
            <person name="Yamamoto N."/>
            <person name="Sei K."/>
            <person name="Ike M."/>
        </authorList>
    </citation>
    <scope>NUCLEOTIDE SEQUENCE</scope>
    <source>
        <strain evidence="6">JCM 14343</strain>
    </source>
</reference>
<dbReference type="InterPro" id="IPR036271">
    <property type="entry name" value="Tet_transcr_reg_TetR-rel_C_sf"/>
</dbReference>
<evidence type="ECO:0000256" key="1">
    <source>
        <dbReference type="ARBA" id="ARBA00023015"/>
    </source>
</evidence>
<gene>
    <name evidence="7" type="ORF">OCS65_06650</name>
    <name evidence="6" type="ORF">RAJCM14343_2124</name>
</gene>
<dbReference type="RefSeq" id="WP_006935252.1">
    <property type="nucleotide sequence ID" value="NZ_BAAAYP010000020.1"/>
</dbReference>
<dbReference type="Proteomes" id="UP000325466">
    <property type="component" value="Unassembled WGS sequence"/>
</dbReference>
<keyword evidence="3" id="KW-0804">Transcription</keyword>
<evidence type="ECO:0000256" key="3">
    <source>
        <dbReference type="ARBA" id="ARBA00023163"/>
    </source>
</evidence>
<proteinExistence type="predicted"/>
<evidence type="ECO:0000256" key="2">
    <source>
        <dbReference type="ARBA" id="ARBA00023125"/>
    </source>
</evidence>
<feature type="domain" description="HTH tetR-type" evidence="5">
    <location>
        <begin position="8"/>
        <end position="68"/>
    </location>
</feature>
<name>A0A059MKT4_9NOCA</name>
<dbReference type="SUPFAM" id="SSF46689">
    <property type="entry name" value="Homeodomain-like"/>
    <property type="match status" value="1"/>
</dbReference>
<dbReference type="GO" id="GO:0000976">
    <property type="term" value="F:transcription cis-regulatory region binding"/>
    <property type="evidence" value="ECO:0007669"/>
    <property type="project" value="TreeGrafter"/>
</dbReference>
<dbReference type="PRINTS" id="PR00455">
    <property type="entry name" value="HTHTETR"/>
</dbReference>
<dbReference type="PROSITE" id="PS01081">
    <property type="entry name" value="HTH_TETR_1"/>
    <property type="match status" value="1"/>
</dbReference>
<dbReference type="GeneID" id="83620081"/>
<dbReference type="EMBL" id="BLAH01000076">
    <property type="protein sequence ID" value="GES36870.1"/>
    <property type="molecule type" value="Genomic_DNA"/>
</dbReference>